<name>A0A0G0V803_9BACT</name>
<sequence length="50" mass="5776">FYANDKEIGQMNFEYTIDNEAIKNRPQIDSGKNIRQLDGLWLMKLADGSL</sequence>
<comment type="caution">
    <text evidence="1">The sequence shown here is derived from an EMBL/GenBank/DDBJ whole genome shotgun (WGS) entry which is preliminary data.</text>
</comment>
<proteinExistence type="predicted"/>
<evidence type="ECO:0000313" key="2">
    <source>
        <dbReference type="Proteomes" id="UP000034746"/>
    </source>
</evidence>
<feature type="non-terminal residue" evidence="1">
    <location>
        <position position="1"/>
    </location>
</feature>
<organism evidence="1 2">
    <name type="scientific">Candidatus Uhrbacteria bacterium GW2011_GWF2_41_16</name>
    <dbReference type="NCBI Taxonomy" id="1618997"/>
    <lineage>
        <taxon>Bacteria</taxon>
        <taxon>Candidatus Uhriibacteriota</taxon>
    </lineage>
</organism>
<dbReference type="EMBL" id="LCAU01000041">
    <property type="protein sequence ID" value="KKR95841.1"/>
    <property type="molecule type" value="Genomic_DNA"/>
</dbReference>
<dbReference type="AlphaFoldDB" id="A0A0G0V803"/>
<dbReference type="Proteomes" id="UP000034746">
    <property type="component" value="Unassembled WGS sequence"/>
</dbReference>
<gene>
    <name evidence="1" type="ORF">UU48_C0041G0001</name>
</gene>
<reference evidence="1 2" key="1">
    <citation type="journal article" date="2015" name="Nature">
        <title>rRNA introns, odd ribosomes, and small enigmatic genomes across a large radiation of phyla.</title>
        <authorList>
            <person name="Brown C.T."/>
            <person name="Hug L.A."/>
            <person name="Thomas B.C."/>
            <person name="Sharon I."/>
            <person name="Castelle C.J."/>
            <person name="Singh A."/>
            <person name="Wilkins M.J."/>
            <person name="Williams K.H."/>
            <person name="Banfield J.F."/>
        </authorList>
    </citation>
    <scope>NUCLEOTIDE SEQUENCE [LARGE SCALE GENOMIC DNA]</scope>
</reference>
<protein>
    <submittedName>
        <fullName evidence="1">Uncharacterized protein</fullName>
    </submittedName>
</protein>
<evidence type="ECO:0000313" key="1">
    <source>
        <dbReference type="EMBL" id="KKR95841.1"/>
    </source>
</evidence>
<accession>A0A0G0V803</accession>